<keyword evidence="5" id="KW-0285">Flavoprotein</keyword>
<keyword evidence="9" id="KW-0325">Glycoprotein</keyword>
<dbReference type="PANTHER" id="PTHR32448">
    <property type="entry name" value="OS08G0158400 PROTEIN"/>
    <property type="match status" value="1"/>
</dbReference>
<dbReference type="InterPro" id="IPR016167">
    <property type="entry name" value="FAD-bd_PCMH_sub1"/>
</dbReference>
<evidence type="ECO:0000256" key="5">
    <source>
        <dbReference type="ARBA" id="ARBA00022630"/>
    </source>
</evidence>
<keyword evidence="4" id="KW-0017">Alkaloid metabolism</keyword>
<dbReference type="GO" id="GO:0071949">
    <property type="term" value="F:FAD binding"/>
    <property type="evidence" value="ECO:0007669"/>
    <property type="project" value="InterPro"/>
</dbReference>
<evidence type="ECO:0000313" key="12">
    <source>
        <dbReference type="EMBL" id="CAI9087211.1"/>
    </source>
</evidence>
<dbReference type="Gene3D" id="3.40.462.20">
    <property type="match status" value="1"/>
</dbReference>
<dbReference type="PROSITE" id="PS51387">
    <property type="entry name" value="FAD_PCMH"/>
    <property type="match status" value="1"/>
</dbReference>
<dbReference type="SUPFAM" id="SSF56176">
    <property type="entry name" value="FAD-binding/transporter-associated domain-like"/>
    <property type="match status" value="1"/>
</dbReference>
<keyword evidence="8" id="KW-1015">Disulfide bond</keyword>
<feature type="signal peptide" evidence="10">
    <location>
        <begin position="1"/>
        <end position="36"/>
    </location>
</feature>
<evidence type="ECO:0000256" key="2">
    <source>
        <dbReference type="ARBA" id="ARBA00004913"/>
    </source>
</evidence>
<evidence type="ECO:0000256" key="8">
    <source>
        <dbReference type="ARBA" id="ARBA00023157"/>
    </source>
</evidence>
<keyword evidence="13" id="KW-1185">Reference proteome</keyword>
<dbReference type="AlphaFoldDB" id="A0AAV1BV70"/>
<comment type="cofactor">
    <cofactor evidence="1">
        <name>FAD</name>
        <dbReference type="ChEBI" id="CHEBI:57692"/>
    </cofactor>
</comment>
<dbReference type="Proteomes" id="UP001161247">
    <property type="component" value="Chromosome 1"/>
</dbReference>
<evidence type="ECO:0000256" key="1">
    <source>
        <dbReference type="ARBA" id="ARBA00001974"/>
    </source>
</evidence>
<comment type="similarity">
    <text evidence="3">Belongs to the oxygen-dependent FAD-linked oxidoreductase family.</text>
</comment>
<evidence type="ECO:0000256" key="7">
    <source>
        <dbReference type="ARBA" id="ARBA00022827"/>
    </source>
</evidence>
<keyword evidence="7" id="KW-0274">FAD</keyword>
<dbReference type="Gene3D" id="3.30.43.10">
    <property type="entry name" value="Uridine Diphospho-n-acetylenolpyruvylglucosamine Reductase, domain 2"/>
    <property type="match status" value="1"/>
</dbReference>
<protein>
    <submittedName>
        <fullName evidence="12">OLC1v1021230C1</fullName>
    </submittedName>
</protein>
<proteinExistence type="inferred from homology"/>
<reference evidence="12" key="1">
    <citation type="submission" date="2023-03" db="EMBL/GenBank/DDBJ databases">
        <authorList>
            <person name="Julca I."/>
        </authorList>
    </citation>
    <scope>NUCLEOTIDE SEQUENCE</scope>
</reference>
<gene>
    <name evidence="12" type="ORF">OLC1_LOCUS90</name>
</gene>
<evidence type="ECO:0000259" key="11">
    <source>
        <dbReference type="PROSITE" id="PS51387"/>
    </source>
</evidence>
<keyword evidence="6 10" id="KW-0732">Signal</keyword>
<dbReference type="Gene3D" id="3.30.465.10">
    <property type="match status" value="1"/>
</dbReference>
<accession>A0AAV1BV70</accession>
<dbReference type="InterPro" id="IPR012951">
    <property type="entry name" value="BBE"/>
</dbReference>
<dbReference type="InterPro" id="IPR016166">
    <property type="entry name" value="FAD-bd_PCMH"/>
</dbReference>
<dbReference type="InterPro" id="IPR006094">
    <property type="entry name" value="Oxid_FAD_bind_N"/>
</dbReference>
<dbReference type="Pfam" id="PF01565">
    <property type="entry name" value="FAD_binding_4"/>
    <property type="match status" value="1"/>
</dbReference>
<feature type="domain" description="FAD-binding PCMH-type" evidence="11">
    <location>
        <begin position="86"/>
        <end position="260"/>
    </location>
</feature>
<evidence type="ECO:0000313" key="13">
    <source>
        <dbReference type="Proteomes" id="UP001161247"/>
    </source>
</evidence>
<name>A0AAV1BV70_OLDCO</name>
<evidence type="ECO:0000256" key="9">
    <source>
        <dbReference type="ARBA" id="ARBA00023180"/>
    </source>
</evidence>
<sequence length="543" mass="60365">MGSMKSNHHPLHSGILPFMLLIFFIFCFQSLFCARADSTYDNFANCLTKNGVPNNQIPQILYTPSNASFTSVLNSYVRNLRFNTSTSRKPSIIVTPFQVQQVQATIKCSKGTGLQLKIRSGGHDFEGISYVSNTPFIILDMFNFSNISIDIPSQTAWVQSGATLGEFYYSIWRKSNVFGFPAGVCPTVGVGGHISGGGYGPMLRKYGLTVDNVVDAQIIDVNGNILDIKGMGEDLFWAIRGGGGASFGVVLSYKVNLVQVPSTVTVFNVQRTEARNAADILVKWQNVAASIDNNLFIRVIIQPVPIIGTRKMTIQATFLALYLGDSVSLMNLMNSQFPELGLKQSDCLQMSWIQSIVYWANTKNSGSRPDVLLRRTTDSVSFGKKKSDYVLTPIPKAALTFIFNKMIQLGKVGMEFNPYGGRMSQIAESDAPFPHRRGIIYKIQYSISWGRNNPELTNQYLGQARELYSFMTPYVSSNPRRAFLNYRDLDIGITSNGINGYSEGKVYGLKYFVGNFDRLVKVKTAVDPQNFFRNEQSIPILPS</sequence>
<dbReference type="EMBL" id="OX459118">
    <property type="protein sequence ID" value="CAI9087211.1"/>
    <property type="molecule type" value="Genomic_DNA"/>
</dbReference>
<dbReference type="Pfam" id="PF08031">
    <property type="entry name" value="BBE"/>
    <property type="match status" value="1"/>
</dbReference>
<dbReference type="InterPro" id="IPR016169">
    <property type="entry name" value="FAD-bd_PCMH_sub2"/>
</dbReference>
<dbReference type="FunFam" id="3.30.43.10:FF:000004">
    <property type="entry name" value="Berberine bridge enzyme-like 15"/>
    <property type="match status" value="1"/>
</dbReference>
<organism evidence="12 13">
    <name type="scientific">Oldenlandia corymbosa var. corymbosa</name>
    <dbReference type="NCBI Taxonomy" id="529605"/>
    <lineage>
        <taxon>Eukaryota</taxon>
        <taxon>Viridiplantae</taxon>
        <taxon>Streptophyta</taxon>
        <taxon>Embryophyta</taxon>
        <taxon>Tracheophyta</taxon>
        <taxon>Spermatophyta</taxon>
        <taxon>Magnoliopsida</taxon>
        <taxon>eudicotyledons</taxon>
        <taxon>Gunneridae</taxon>
        <taxon>Pentapetalae</taxon>
        <taxon>asterids</taxon>
        <taxon>lamiids</taxon>
        <taxon>Gentianales</taxon>
        <taxon>Rubiaceae</taxon>
        <taxon>Rubioideae</taxon>
        <taxon>Spermacoceae</taxon>
        <taxon>Hedyotis-Oldenlandia complex</taxon>
        <taxon>Oldenlandia</taxon>
    </lineage>
</organism>
<evidence type="ECO:0000256" key="10">
    <source>
        <dbReference type="SAM" id="SignalP"/>
    </source>
</evidence>
<dbReference type="GO" id="GO:0016491">
    <property type="term" value="F:oxidoreductase activity"/>
    <property type="evidence" value="ECO:0007669"/>
    <property type="project" value="InterPro"/>
</dbReference>
<evidence type="ECO:0000256" key="4">
    <source>
        <dbReference type="ARBA" id="ARBA00022589"/>
    </source>
</evidence>
<dbReference type="InterPro" id="IPR036318">
    <property type="entry name" value="FAD-bd_PCMH-like_sf"/>
</dbReference>
<evidence type="ECO:0000256" key="6">
    <source>
        <dbReference type="ARBA" id="ARBA00022729"/>
    </source>
</evidence>
<comment type="pathway">
    <text evidence="2">Alkaloid biosynthesis.</text>
</comment>
<evidence type="ECO:0000256" key="3">
    <source>
        <dbReference type="ARBA" id="ARBA00005466"/>
    </source>
</evidence>
<feature type="chain" id="PRO_5043718191" evidence="10">
    <location>
        <begin position="37"/>
        <end position="543"/>
    </location>
</feature>